<protein>
    <submittedName>
        <fullName evidence="3">Secreted protein</fullName>
    </submittedName>
</protein>
<name>A0A1I7V2R9_9PELO</name>
<sequence>MTWPHDTPIRAMQLISLISFCLLAAYAYSQCCSGQPLGGIARNENAAATFYFQLASTRSAQIQPCAITTGVAQGAMIRARTAGSIPPTVTTRIILVA</sequence>
<dbReference type="WBParaSite" id="Csp11.Scaffold630.g21808.t1">
    <property type="protein sequence ID" value="Csp11.Scaffold630.g21808.t1"/>
    <property type="gene ID" value="Csp11.Scaffold630.g21808"/>
</dbReference>
<evidence type="ECO:0000256" key="1">
    <source>
        <dbReference type="SAM" id="SignalP"/>
    </source>
</evidence>
<evidence type="ECO:0000313" key="2">
    <source>
        <dbReference type="Proteomes" id="UP000095282"/>
    </source>
</evidence>
<keyword evidence="2" id="KW-1185">Reference proteome</keyword>
<evidence type="ECO:0000313" key="3">
    <source>
        <dbReference type="WBParaSite" id="Csp11.Scaffold630.g21808.t1"/>
    </source>
</evidence>
<dbReference type="AlphaFoldDB" id="A0A1I7V2R9"/>
<keyword evidence="1" id="KW-0732">Signal</keyword>
<accession>A0A1I7V2R9</accession>
<dbReference type="Proteomes" id="UP000095282">
    <property type="component" value="Unplaced"/>
</dbReference>
<reference evidence="3" key="1">
    <citation type="submission" date="2016-11" db="UniProtKB">
        <authorList>
            <consortium name="WormBaseParasite"/>
        </authorList>
    </citation>
    <scope>IDENTIFICATION</scope>
</reference>
<feature type="chain" id="PRO_5009309697" evidence="1">
    <location>
        <begin position="30"/>
        <end position="97"/>
    </location>
</feature>
<organism evidence="2 3">
    <name type="scientific">Caenorhabditis tropicalis</name>
    <dbReference type="NCBI Taxonomy" id="1561998"/>
    <lineage>
        <taxon>Eukaryota</taxon>
        <taxon>Metazoa</taxon>
        <taxon>Ecdysozoa</taxon>
        <taxon>Nematoda</taxon>
        <taxon>Chromadorea</taxon>
        <taxon>Rhabditida</taxon>
        <taxon>Rhabditina</taxon>
        <taxon>Rhabditomorpha</taxon>
        <taxon>Rhabditoidea</taxon>
        <taxon>Rhabditidae</taxon>
        <taxon>Peloderinae</taxon>
        <taxon>Caenorhabditis</taxon>
    </lineage>
</organism>
<proteinExistence type="predicted"/>
<feature type="signal peptide" evidence="1">
    <location>
        <begin position="1"/>
        <end position="29"/>
    </location>
</feature>